<dbReference type="Proteomes" id="UP000730482">
    <property type="component" value="Unassembled WGS sequence"/>
</dbReference>
<reference evidence="7 8" key="1">
    <citation type="submission" date="2020-02" db="EMBL/GenBank/DDBJ databases">
        <title>Acidophilic actinobacteria isolated from forest soil.</title>
        <authorList>
            <person name="Golinska P."/>
        </authorList>
    </citation>
    <scope>NUCLEOTIDE SEQUENCE [LARGE SCALE GENOMIC DNA]</scope>
    <source>
        <strain evidence="7 8">NL8</strain>
    </source>
</reference>
<dbReference type="InterPro" id="IPR011766">
    <property type="entry name" value="TPP_enzyme_TPP-bd"/>
</dbReference>
<evidence type="ECO:0000313" key="7">
    <source>
        <dbReference type="EMBL" id="MBS2548110.1"/>
    </source>
</evidence>
<proteinExistence type="inferred from homology"/>
<comment type="similarity">
    <text evidence="1 3">Belongs to the TPP enzyme family.</text>
</comment>
<feature type="domain" description="Thiamine pyrophosphate enzyme TPP-binding" evidence="5">
    <location>
        <begin position="389"/>
        <end position="545"/>
    </location>
</feature>
<evidence type="ECO:0000259" key="5">
    <source>
        <dbReference type="Pfam" id="PF02775"/>
    </source>
</evidence>
<keyword evidence="7" id="KW-0456">Lyase</keyword>
<dbReference type="Gene3D" id="3.40.50.970">
    <property type="match status" value="2"/>
</dbReference>
<accession>A0ABS5KQ33</accession>
<dbReference type="InterPro" id="IPR029061">
    <property type="entry name" value="THDP-binding"/>
</dbReference>
<dbReference type="GO" id="GO:0009028">
    <property type="term" value="F:tartronate-semialdehyde synthase activity"/>
    <property type="evidence" value="ECO:0007669"/>
    <property type="project" value="UniProtKB-EC"/>
</dbReference>
<dbReference type="PANTHER" id="PTHR18968">
    <property type="entry name" value="THIAMINE PYROPHOSPHATE ENZYMES"/>
    <property type="match status" value="1"/>
</dbReference>
<dbReference type="InterPro" id="IPR045229">
    <property type="entry name" value="TPP_enz"/>
</dbReference>
<evidence type="ECO:0000256" key="2">
    <source>
        <dbReference type="ARBA" id="ARBA00023052"/>
    </source>
</evidence>
<dbReference type="SUPFAM" id="SSF52518">
    <property type="entry name" value="Thiamin diphosphate-binding fold (THDP-binding)"/>
    <property type="match status" value="2"/>
</dbReference>
<dbReference type="EMBL" id="JAAFYZ010000041">
    <property type="protein sequence ID" value="MBS2548110.1"/>
    <property type="molecule type" value="Genomic_DNA"/>
</dbReference>
<keyword evidence="2 3" id="KW-0786">Thiamine pyrophosphate</keyword>
<dbReference type="CDD" id="cd07035">
    <property type="entry name" value="TPP_PYR_POX_like"/>
    <property type="match status" value="1"/>
</dbReference>
<comment type="caution">
    <text evidence="7">The sequence shown here is derived from an EMBL/GenBank/DDBJ whole genome shotgun (WGS) entry which is preliminary data.</text>
</comment>
<dbReference type="EC" id="4.1.1.47" evidence="7"/>
<evidence type="ECO:0000256" key="1">
    <source>
        <dbReference type="ARBA" id="ARBA00007812"/>
    </source>
</evidence>
<evidence type="ECO:0000313" key="8">
    <source>
        <dbReference type="Proteomes" id="UP000730482"/>
    </source>
</evidence>
<dbReference type="Pfam" id="PF00205">
    <property type="entry name" value="TPP_enzyme_M"/>
    <property type="match status" value="1"/>
</dbReference>
<dbReference type="InterPro" id="IPR012001">
    <property type="entry name" value="Thiamin_PyroP_enz_TPP-bd_dom"/>
</dbReference>
<dbReference type="InterPro" id="IPR029035">
    <property type="entry name" value="DHS-like_NAD/FAD-binding_dom"/>
</dbReference>
<name>A0ABS5KQ33_9ACTN</name>
<protein>
    <submittedName>
        <fullName evidence="7">Glyoxylate carboligase</fullName>
        <ecNumber evidence="7">4.1.1.47</ecNumber>
    </submittedName>
</protein>
<dbReference type="Pfam" id="PF02775">
    <property type="entry name" value="TPP_enzyme_C"/>
    <property type="match status" value="1"/>
</dbReference>
<dbReference type="PANTHER" id="PTHR18968:SF14">
    <property type="entry name" value="GLYOXYLATE CARBOLIGASE"/>
    <property type="match status" value="1"/>
</dbReference>
<gene>
    <name evidence="7" type="primary">gcl</name>
    <name evidence="7" type="ORF">KGQ19_14680</name>
</gene>
<feature type="domain" description="Thiamine pyrophosphate enzyme N-terminal TPP-binding" evidence="6">
    <location>
        <begin position="5"/>
        <end position="117"/>
    </location>
</feature>
<dbReference type="NCBIfam" id="NF008431">
    <property type="entry name" value="PRK11269.1"/>
    <property type="match status" value="1"/>
</dbReference>
<dbReference type="Gene3D" id="3.40.50.1220">
    <property type="entry name" value="TPP-binding domain"/>
    <property type="match status" value="1"/>
</dbReference>
<evidence type="ECO:0000259" key="6">
    <source>
        <dbReference type="Pfam" id="PF02776"/>
    </source>
</evidence>
<dbReference type="InterPro" id="IPR012000">
    <property type="entry name" value="Thiamin_PyroP_enz_cen_dom"/>
</dbReference>
<organism evidence="7 8">
    <name type="scientific">Catenulispora pinistramenti</name>
    <dbReference type="NCBI Taxonomy" id="2705254"/>
    <lineage>
        <taxon>Bacteria</taxon>
        <taxon>Bacillati</taxon>
        <taxon>Actinomycetota</taxon>
        <taxon>Actinomycetes</taxon>
        <taxon>Catenulisporales</taxon>
        <taxon>Catenulisporaceae</taxon>
        <taxon>Catenulispora</taxon>
    </lineage>
</organism>
<dbReference type="SUPFAM" id="SSF52467">
    <property type="entry name" value="DHS-like NAD/FAD-binding domain"/>
    <property type="match status" value="1"/>
</dbReference>
<evidence type="ECO:0000256" key="3">
    <source>
        <dbReference type="RuleBase" id="RU362132"/>
    </source>
</evidence>
<evidence type="ECO:0000259" key="4">
    <source>
        <dbReference type="Pfam" id="PF00205"/>
    </source>
</evidence>
<dbReference type="Pfam" id="PF02776">
    <property type="entry name" value="TPP_enzyme_N"/>
    <property type="match status" value="1"/>
</dbReference>
<sequence length="575" mass="62327">MKMPVMNAVVQVLKSEGVDAAFGCPGAAILPLYKAMEEEGGIDHLIVRHEEGATHMADGWARTNGRVGVAIGTSGPAGTNMITGLYTAMADSIPMVCITGQAVSTALDKEAFQAVDIVGCATPVTKWAVQIKEAATAPWIFREAFRIARSGRPGPVLVDIPLDVAKQFIEYDAALDSPLPVAVVEPHAPRVEKALDLLLTAERPLILAGGGVIIADAAPELRELVSYLGIPVQVTLMGKGAVDEDDPLYAGMTGVQTSQRYGNASFLESDLVLAVGARFGDRHTGTLDVYRGDRKFIHVDIESTQLGRVFEPDLGIVSDAKLFLRALLAAAKARGVAGRGPAAWASRVTSLKTSLTRREDFDSVPIKAPRVYKEINELFDASTYFVTAIGLYQIWGGQHQKAYQPRRYQVCGQAGPLGWEIPAAIGVKTALRKTEPDAEVVGIVGDYGFHFLVEELAVGAQYDVPFVLIMLNNEYLGLIRQASIGYEMNYQVDIHYDEYGTDNVKIMEAYGCSGRRVFAPDEIRPTLEWARKQAAATNRPVLVEIMIEREANTPHGPAIDAVREFEPLPEPQSQP</sequence>
<feature type="domain" description="Thiamine pyrophosphate enzyme central" evidence="4">
    <location>
        <begin position="191"/>
        <end position="327"/>
    </location>
</feature>
<keyword evidence="8" id="KW-1185">Reference proteome</keyword>